<dbReference type="EMBL" id="GBXM01030540">
    <property type="protein sequence ID" value="JAH78037.1"/>
    <property type="molecule type" value="Transcribed_RNA"/>
</dbReference>
<sequence length="19" mass="2305">MRFLRRLNTLRSILPLTGF</sequence>
<accession>A0A0E9VIZ3</accession>
<reference evidence="1" key="1">
    <citation type="submission" date="2014-11" db="EMBL/GenBank/DDBJ databases">
        <authorList>
            <person name="Amaro Gonzalez C."/>
        </authorList>
    </citation>
    <scope>NUCLEOTIDE SEQUENCE</scope>
</reference>
<reference evidence="1" key="2">
    <citation type="journal article" date="2015" name="Fish Shellfish Immunol.">
        <title>Early steps in the European eel (Anguilla anguilla)-Vibrio vulnificus interaction in the gills: Role of the RtxA13 toxin.</title>
        <authorList>
            <person name="Callol A."/>
            <person name="Pajuelo D."/>
            <person name="Ebbesson L."/>
            <person name="Teles M."/>
            <person name="MacKenzie S."/>
            <person name="Amaro C."/>
        </authorList>
    </citation>
    <scope>NUCLEOTIDE SEQUENCE</scope>
</reference>
<proteinExistence type="predicted"/>
<name>A0A0E9VIZ3_ANGAN</name>
<protein>
    <submittedName>
        <fullName evidence="1">Uncharacterized protein</fullName>
    </submittedName>
</protein>
<organism evidence="1">
    <name type="scientific">Anguilla anguilla</name>
    <name type="common">European freshwater eel</name>
    <name type="synonym">Muraena anguilla</name>
    <dbReference type="NCBI Taxonomy" id="7936"/>
    <lineage>
        <taxon>Eukaryota</taxon>
        <taxon>Metazoa</taxon>
        <taxon>Chordata</taxon>
        <taxon>Craniata</taxon>
        <taxon>Vertebrata</taxon>
        <taxon>Euteleostomi</taxon>
        <taxon>Actinopterygii</taxon>
        <taxon>Neopterygii</taxon>
        <taxon>Teleostei</taxon>
        <taxon>Anguilliformes</taxon>
        <taxon>Anguillidae</taxon>
        <taxon>Anguilla</taxon>
    </lineage>
</organism>
<dbReference type="AlphaFoldDB" id="A0A0E9VIZ3"/>
<evidence type="ECO:0000313" key="1">
    <source>
        <dbReference type="EMBL" id="JAH78037.1"/>
    </source>
</evidence>